<dbReference type="EMBL" id="PKKO01000006">
    <property type="protein sequence ID" value="PKY71563.1"/>
    <property type="molecule type" value="Genomic_DNA"/>
</dbReference>
<keyword evidence="2" id="KW-1185">Reference proteome</keyword>
<name>A0A2I1IKB1_9ACTO</name>
<dbReference type="AlphaFoldDB" id="A0A2I1IKB1"/>
<protein>
    <submittedName>
        <fullName evidence="1">Uncharacterized protein</fullName>
    </submittedName>
</protein>
<evidence type="ECO:0000313" key="2">
    <source>
        <dbReference type="Proteomes" id="UP000235122"/>
    </source>
</evidence>
<reference evidence="1 2" key="1">
    <citation type="submission" date="2017-12" db="EMBL/GenBank/DDBJ databases">
        <title>Phylogenetic diversity of female urinary microbiome.</title>
        <authorList>
            <person name="Thomas-White K."/>
            <person name="Wolfe A.J."/>
        </authorList>
    </citation>
    <scope>NUCLEOTIDE SEQUENCE [LARGE SCALE GENOMIC DNA]</scope>
    <source>
        <strain evidence="1 2">UMB0402</strain>
    </source>
</reference>
<dbReference type="GeneID" id="35867206"/>
<sequence length="247" mass="27197">MDGSKDDLYEIAKAGVDAAPALIAKHLYKARGNLLRVSRSLNRICKGNHWLEDDVLQIVTMQHLKNLHEAASNPEWAMGIRDVFALTHFGAKDAVNREIIRLTHPASGVIGLVRRKSKLEAFMSESSYASVREAVEDFNTQQRAKVKNPTKQGALITLKEAAGVRKARLDGATIIQPRQEEEPDYICAAFAMRPLTQAVMGLRAAKGAMRGDSFAQIRAVLRRTFSITGEEAEDVISRLLGCISSAE</sequence>
<organism evidence="1 2">
    <name type="scientific">Winkia neuii</name>
    <dbReference type="NCBI Taxonomy" id="33007"/>
    <lineage>
        <taxon>Bacteria</taxon>
        <taxon>Bacillati</taxon>
        <taxon>Actinomycetota</taxon>
        <taxon>Actinomycetes</taxon>
        <taxon>Actinomycetales</taxon>
        <taxon>Actinomycetaceae</taxon>
        <taxon>Winkia</taxon>
    </lineage>
</organism>
<gene>
    <name evidence="1" type="ORF">CYJ19_10115</name>
</gene>
<dbReference type="Proteomes" id="UP000235122">
    <property type="component" value="Unassembled WGS sequence"/>
</dbReference>
<evidence type="ECO:0000313" key="1">
    <source>
        <dbReference type="EMBL" id="PKY71563.1"/>
    </source>
</evidence>
<comment type="caution">
    <text evidence="1">The sequence shown here is derived from an EMBL/GenBank/DDBJ whole genome shotgun (WGS) entry which is preliminary data.</text>
</comment>
<dbReference type="RefSeq" id="WP_024331562.1">
    <property type="nucleotide sequence ID" value="NZ_JASOXK010000004.1"/>
</dbReference>
<accession>A0A2I1IKB1</accession>
<proteinExistence type="predicted"/>